<dbReference type="Proteomes" id="UP000297739">
    <property type="component" value="Unassembled WGS sequence"/>
</dbReference>
<dbReference type="EMBL" id="SRLD01000007">
    <property type="protein sequence ID" value="TGE18370.1"/>
    <property type="molecule type" value="Genomic_DNA"/>
</dbReference>
<dbReference type="Gene3D" id="3.90.1570.30">
    <property type="match status" value="1"/>
</dbReference>
<proteinExistence type="predicted"/>
<sequence length="337" mass="36853">MSVISPLATLCGVLQTVCRSAAADSALLKKNEAATRAALIDPVLRAFGWDTSNVRMVEPEKTIGGDLRVDYLLFDSSGTPQIVIEAKCLGENLEKHGYVSKVLGYALGFKVQTVFITDGINWHCYTNLNKGAIESFSFCLSETTLLQSAVQFIQLLDAAHCGYSSYLNGYSYKDSIDSTSQILDKVDGAFMKSSNNVKSQIKNIKGSSNETQSPPFIELAKIKGLKLENGQKPTLLKLPDGSVLSIKIWKDILVESCKFILANNLDISLPLSDKAGKTRSLFYLEKPIKVSSIQAKYKGRTIYIATNYSAKDCIDNALYVLAMAPKDLNLEKAAVSF</sequence>
<accession>A0A4Z0PQ64</accession>
<evidence type="ECO:0008006" key="3">
    <source>
        <dbReference type="Google" id="ProtNLM"/>
    </source>
</evidence>
<evidence type="ECO:0000313" key="1">
    <source>
        <dbReference type="EMBL" id="TGE18370.1"/>
    </source>
</evidence>
<dbReference type="RefSeq" id="WP_135496732.1">
    <property type="nucleotide sequence ID" value="NZ_SRLD01000007.1"/>
</dbReference>
<dbReference type="AlphaFoldDB" id="A0A4Z0PQ64"/>
<gene>
    <name evidence="1" type="ORF">E5J99_05570</name>
</gene>
<protein>
    <recommendedName>
        <fullName evidence="3">Type I restriction enzyme R protein N-terminal domain-containing protein</fullName>
    </recommendedName>
</protein>
<name>A0A4Z0PQ64_9BACT</name>
<keyword evidence="2" id="KW-1185">Reference proteome</keyword>
<reference evidence="1 2" key="1">
    <citation type="submission" date="2019-04" db="EMBL/GenBank/DDBJ databases">
        <authorList>
            <person name="Feng G."/>
            <person name="Zhang J."/>
            <person name="Zhu H."/>
        </authorList>
    </citation>
    <scope>NUCLEOTIDE SEQUENCE [LARGE SCALE GENOMIC DNA]</scope>
    <source>
        <strain evidence="1 2">JCM 17223</strain>
    </source>
</reference>
<dbReference type="OrthoDB" id="570928at2"/>
<organism evidence="1 2">
    <name type="scientific">Hymenobacter elongatus</name>
    <dbReference type="NCBI Taxonomy" id="877208"/>
    <lineage>
        <taxon>Bacteria</taxon>
        <taxon>Pseudomonadati</taxon>
        <taxon>Bacteroidota</taxon>
        <taxon>Cytophagia</taxon>
        <taxon>Cytophagales</taxon>
        <taxon>Hymenobacteraceae</taxon>
        <taxon>Hymenobacter</taxon>
    </lineage>
</organism>
<evidence type="ECO:0000313" key="2">
    <source>
        <dbReference type="Proteomes" id="UP000297739"/>
    </source>
</evidence>
<comment type="caution">
    <text evidence="1">The sequence shown here is derived from an EMBL/GenBank/DDBJ whole genome shotgun (WGS) entry which is preliminary data.</text>
</comment>